<dbReference type="InterPro" id="IPR041516">
    <property type="entry name" value="LACTB2_WH"/>
</dbReference>
<dbReference type="CDD" id="cd16278">
    <property type="entry name" value="metallo-hydrolase-like_MBL-fold"/>
    <property type="match status" value="1"/>
</dbReference>
<accession>A0ABT1JK60</accession>
<dbReference type="InterPro" id="IPR050662">
    <property type="entry name" value="Sec-metab_biosynth-thioest"/>
</dbReference>
<dbReference type="PANTHER" id="PTHR23131">
    <property type="entry name" value="ENDORIBONUCLEASE LACTB2"/>
    <property type="match status" value="1"/>
</dbReference>
<dbReference type="Pfam" id="PF17778">
    <property type="entry name" value="WHD_BLACT"/>
    <property type="match status" value="1"/>
</dbReference>
<evidence type="ECO:0000259" key="1">
    <source>
        <dbReference type="SMART" id="SM00849"/>
    </source>
</evidence>
<dbReference type="Proteomes" id="UP000791080">
    <property type="component" value="Unassembled WGS sequence"/>
</dbReference>
<gene>
    <name evidence="2" type="ORF">G443_003002</name>
</gene>
<evidence type="ECO:0000313" key="2">
    <source>
        <dbReference type="EMBL" id="MCP2332732.1"/>
    </source>
</evidence>
<keyword evidence="3" id="KW-1185">Reference proteome</keyword>
<proteinExistence type="predicted"/>
<reference evidence="2 3" key="1">
    <citation type="submission" date="2013-07" db="EMBL/GenBank/DDBJ databases">
        <authorList>
            <consortium name="DOE Joint Genome Institute"/>
            <person name="Reeve W."/>
            <person name="Huntemann M."/>
            <person name="Han J."/>
            <person name="Chen A."/>
            <person name="Kyrpides N."/>
            <person name="Mavromatis K."/>
            <person name="Markowitz V."/>
            <person name="Palaniappan K."/>
            <person name="Ivanova N."/>
            <person name="Schaumberg A."/>
            <person name="Pati A."/>
            <person name="Liolios K."/>
            <person name="Nordberg H.P."/>
            <person name="Cantor M.N."/>
            <person name="Hua S.X."/>
            <person name="Woyke T."/>
        </authorList>
    </citation>
    <scope>NUCLEOTIDE SEQUENCE [LARGE SCALE GENOMIC DNA]</scope>
    <source>
        <strain evidence="2 3">DSM 43889</strain>
    </source>
</reference>
<name>A0ABT1JK60_ACTCY</name>
<feature type="domain" description="Metallo-beta-lactamase" evidence="1">
    <location>
        <begin position="20"/>
        <end position="175"/>
    </location>
</feature>
<dbReference type="InterPro" id="IPR036866">
    <property type="entry name" value="RibonucZ/Hydroxyglut_hydro"/>
</dbReference>
<sequence length="247" mass="25851">MADVASVWLANNPSAMTLEGTNTWVLRAPGATGRVVVDPGPDDEEHLRRVGEEGPVELVLLTHGHHDHSAGLARFADLVGAPSAAIDPRWSSGEPLVDGAVLDVAGLRLEVLHTPGHTDDSACFLVHGGAGPVVLTGDTVLGRGTTVLTGSLRDYLTTLRGLARVPAGTRLLPGHGAELPDAAATARDYLAHRERRLDQVRAARARLGATATPVEVVAAVYPDLDPALSFAAEQSVRAQLAYLDEEG</sequence>
<reference evidence="2 3" key="2">
    <citation type="submission" date="2022-06" db="EMBL/GenBank/DDBJ databases">
        <title>Genomic Encyclopedia of Type Strains, Phase I: the one thousand microbial genomes (KMG-I) project.</title>
        <authorList>
            <person name="Kyrpides N."/>
        </authorList>
    </citation>
    <scope>NUCLEOTIDE SEQUENCE [LARGE SCALE GENOMIC DNA]</scope>
    <source>
        <strain evidence="2 3">DSM 43889</strain>
    </source>
</reference>
<dbReference type="InterPro" id="IPR036388">
    <property type="entry name" value="WH-like_DNA-bd_sf"/>
</dbReference>
<dbReference type="Gene3D" id="3.60.15.10">
    <property type="entry name" value="Ribonuclease Z/Hydroxyacylglutathione hydrolase-like"/>
    <property type="match status" value="1"/>
</dbReference>
<protein>
    <submittedName>
        <fullName evidence="2">Glyoxylase, beta-lactamase superfamily II</fullName>
    </submittedName>
</protein>
<dbReference type="SUPFAM" id="SSF56281">
    <property type="entry name" value="Metallo-hydrolase/oxidoreductase"/>
    <property type="match status" value="1"/>
</dbReference>
<dbReference type="Pfam" id="PF00753">
    <property type="entry name" value="Lactamase_B"/>
    <property type="match status" value="1"/>
</dbReference>
<dbReference type="InterPro" id="IPR001279">
    <property type="entry name" value="Metallo-B-lactamas"/>
</dbReference>
<dbReference type="PANTHER" id="PTHR23131:SF0">
    <property type="entry name" value="ENDORIBONUCLEASE LACTB2"/>
    <property type="match status" value="1"/>
</dbReference>
<comment type="caution">
    <text evidence="2">The sequence shown here is derived from an EMBL/GenBank/DDBJ whole genome shotgun (WGS) entry which is preliminary data.</text>
</comment>
<dbReference type="SMART" id="SM00849">
    <property type="entry name" value="Lactamase_B"/>
    <property type="match status" value="1"/>
</dbReference>
<evidence type="ECO:0000313" key="3">
    <source>
        <dbReference type="Proteomes" id="UP000791080"/>
    </source>
</evidence>
<dbReference type="Gene3D" id="1.10.10.10">
    <property type="entry name" value="Winged helix-like DNA-binding domain superfamily/Winged helix DNA-binding domain"/>
    <property type="match status" value="1"/>
</dbReference>
<dbReference type="EMBL" id="AUBJ02000001">
    <property type="protein sequence ID" value="MCP2332732.1"/>
    <property type="molecule type" value="Genomic_DNA"/>
</dbReference>
<organism evidence="2 3">
    <name type="scientific">Actinoalloteichus caeruleus DSM 43889</name>
    <dbReference type="NCBI Taxonomy" id="1120930"/>
    <lineage>
        <taxon>Bacteria</taxon>
        <taxon>Bacillati</taxon>
        <taxon>Actinomycetota</taxon>
        <taxon>Actinomycetes</taxon>
        <taxon>Pseudonocardiales</taxon>
        <taxon>Pseudonocardiaceae</taxon>
        <taxon>Actinoalloteichus</taxon>
        <taxon>Actinoalloteichus cyanogriseus</taxon>
    </lineage>
</organism>